<evidence type="ECO:0000259" key="1">
    <source>
        <dbReference type="Pfam" id="PF12680"/>
    </source>
</evidence>
<dbReference type="Pfam" id="PF12680">
    <property type="entry name" value="SnoaL_2"/>
    <property type="match status" value="1"/>
</dbReference>
<dbReference type="EMBL" id="AP018227">
    <property type="protein sequence ID" value="BAY87567.1"/>
    <property type="molecule type" value="Genomic_DNA"/>
</dbReference>
<dbReference type="AlphaFoldDB" id="A0A1Z4M278"/>
<name>A0A1Z4M278_9CYAN</name>
<gene>
    <name evidence="2" type="ORF">NIES267_70910</name>
</gene>
<dbReference type="SUPFAM" id="SSF54427">
    <property type="entry name" value="NTF2-like"/>
    <property type="match status" value="1"/>
</dbReference>
<organism evidence="2 3">
    <name type="scientific">Calothrix parasitica NIES-267</name>
    <dbReference type="NCBI Taxonomy" id="1973488"/>
    <lineage>
        <taxon>Bacteria</taxon>
        <taxon>Bacillati</taxon>
        <taxon>Cyanobacteriota</taxon>
        <taxon>Cyanophyceae</taxon>
        <taxon>Nostocales</taxon>
        <taxon>Calotrichaceae</taxon>
        <taxon>Calothrix</taxon>
    </lineage>
</organism>
<evidence type="ECO:0000313" key="2">
    <source>
        <dbReference type="EMBL" id="BAY87567.1"/>
    </source>
</evidence>
<sequence>MQLTATHQQNLQTAKDFMATLAAGNMDKLMNFWADEGVLEFPFHPPAAVERVEGKSNITEYFNGTTGKKKPLDFPITGSYPMLDPNLVLIEFEGKLQNLVTGEHYTNKYCVLFKFNEVGKVTLFREYFDSLKRQQFETDD</sequence>
<accession>A0A1Z4M278</accession>
<dbReference type="Proteomes" id="UP000218418">
    <property type="component" value="Chromosome"/>
</dbReference>
<dbReference type="Gene3D" id="3.10.450.50">
    <property type="match status" value="1"/>
</dbReference>
<keyword evidence="3" id="KW-1185">Reference proteome</keyword>
<dbReference type="InterPro" id="IPR032710">
    <property type="entry name" value="NTF2-like_dom_sf"/>
</dbReference>
<dbReference type="InterPro" id="IPR037401">
    <property type="entry name" value="SnoaL-like"/>
</dbReference>
<reference evidence="2 3" key="1">
    <citation type="submission" date="2017-06" db="EMBL/GenBank/DDBJ databases">
        <title>Genome sequencing of cyanobaciteial culture collection at National Institute for Environmental Studies (NIES).</title>
        <authorList>
            <person name="Hirose Y."/>
            <person name="Shimura Y."/>
            <person name="Fujisawa T."/>
            <person name="Nakamura Y."/>
            <person name="Kawachi M."/>
        </authorList>
    </citation>
    <scope>NUCLEOTIDE SEQUENCE [LARGE SCALE GENOMIC DNA]</scope>
    <source>
        <strain evidence="2 3">NIES-267</strain>
    </source>
</reference>
<feature type="domain" description="SnoaL-like" evidence="1">
    <location>
        <begin position="15"/>
        <end position="122"/>
    </location>
</feature>
<proteinExistence type="predicted"/>
<dbReference type="OrthoDB" id="2083380at2"/>
<evidence type="ECO:0000313" key="3">
    <source>
        <dbReference type="Proteomes" id="UP000218418"/>
    </source>
</evidence>
<protein>
    <recommendedName>
        <fullName evidence="1">SnoaL-like domain-containing protein</fullName>
    </recommendedName>
</protein>